<dbReference type="EMBL" id="KL198034">
    <property type="protein sequence ID" value="KDQ15124.1"/>
    <property type="molecule type" value="Genomic_DNA"/>
</dbReference>
<comment type="similarity">
    <text evidence="2">Belongs to the TAF6 family.</text>
</comment>
<name>A0A067MHU9_BOTB1</name>
<dbReference type="GO" id="GO:0051123">
    <property type="term" value="P:RNA polymerase II preinitiation complex assembly"/>
    <property type="evidence" value="ECO:0007669"/>
    <property type="project" value="TreeGrafter"/>
</dbReference>
<organism evidence="10 11">
    <name type="scientific">Botryobasidium botryosum (strain FD-172 SS1)</name>
    <dbReference type="NCBI Taxonomy" id="930990"/>
    <lineage>
        <taxon>Eukaryota</taxon>
        <taxon>Fungi</taxon>
        <taxon>Dikarya</taxon>
        <taxon>Basidiomycota</taxon>
        <taxon>Agaricomycotina</taxon>
        <taxon>Agaricomycetes</taxon>
        <taxon>Cantharellales</taxon>
        <taxon>Botryobasidiaceae</taxon>
        <taxon>Botryobasidium</taxon>
    </lineage>
</organism>
<dbReference type="Gene3D" id="1.25.40.770">
    <property type="entry name" value="TAF6, C-terminal HEAT repeat domain"/>
    <property type="match status" value="1"/>
</dbReference>
<evidence type="ECO:0000256" key="3">
    <source>
        <dbReference type="ARBA" id="ARBA00023015"/>
    </source>
</evidence>
<keyword evidence="4" id="KW-0804">Transcription</keyword>
<dbReference type="Proteomes" id="UP000027195">
    <property type="component" value="Unassembled WGS sequence"/>
</dbReference>
<dbReference type="InParanoid" id="A0A067MHU9"/>
<feature type="compositionally biased region" description="Polar residues" evidence="8">
    <location>
        <begin position="163"/>
        <end position="175"/>
    </location>
</feature>
<gene>
    <name evidence="10" type="ORF">BOTBODRAFT_32103</name>
</gene>
<keyword evidence="5" id="KW-0539">Nucleus</keyword>
<dbReference type="SUPFAM" id="SSF47113">
    <property type="entry name" value="Histone-fold"/>
    <property type="match status" value="1"/>
</dbReference>
<dbReference type="HOGENOM" id="CLU_021711_3_2_1"/>
<keyword evidence="11" id="KW-1185">Reference proteome</keyword>
<dbReference type="OrthoDB" id="361039at2759"/>
<dbReference type="CDD" id="cd22931">
    <property type="entry name" value="HFD_TAF6"/>
    <property type="match status" value="1"/>
</dbReference>
<sequence>MAANTQPKRSKKSSRPIVAGVYKSDSIIDVAESLGITNLSENVASALASDVEYRLHQIIEEASRFMRHSKRETMTTSDIDQALKVLNIEPIYGHSSNNPPAFRRATPATGPPVYFLEDEEIDFEKMLKEEQLPAPKNVRWAAHWLAIEGVQPLIPENPPSAPSLAQNGQFSQAPQPSALPTPPSTQAGSSTATAPKPTKPPLIKTQISRELQLYYTRLTSSLLPGADDHRAPDDRRKNAALSSLRADAGLQQLLPYLVSWVGEGVVNALRRDGEIELVDVDRARIEVMMEVIAALLDNERLFVEPYLHQLLPPILSVLLTSSLSISHPFSHISLPTPTHLRKHASSLLSRLLSLHSATYPSLAPRVTKTLLAALLDPGRTLGTREGAVRGLIGVGREAVKRGLIAGGGGKVIGYEIQRARESGEDIQGVEDAIMSALLLLHPHQPNPIPPPPLNDMDDEDLVAKERLKEGFGDYLALNIAEDGTWAKGLLLMFGEGSGSVGSGGEQQQQQQQHQQ</sequence>
<evidence type="ECO:0000256" key="6">
    <source>
        <dbReference type="ARBA" id="ARBA00076308"/>
    </source>
</evidence>
<evidence type="ECO:0000256" key="2">
    <source>
        <dbReference type="ARBA" id="ARBA00007688"/>
    </source>
</evidence>
<dbReference type="InterPro" id="IPR011442">
    <property type="entry name" value="TAF6_C"/>
</dbReference>
<dbReference type="FunCoup" id="A0A067MHU9">
    <property type="interactions" value="483"/>
</dbReference>
<accession>A0A067MHU9</accession>
<dbReference type="CDD" id="cd08050">
    <property type="entry name" value="TAF6C"/>
    <property type="match status" value="1"/>
</dbReference>
<proteinExistence type="inferred from homology"/>
<evidence type="ECO:0000313" key="11">
    <source>
        <dbReference type="Proteomes" id="UP000027195"/>
    </source>
</evidence>
<dbReference type="SMART" id="SM00803">
    <property type="entry name" value="TAF"/>
    <property type="match status" value="1"/>
</dbReference>
<keyword evidence="3" id="KW-0805">Transcription regulation</keyword>
<dbReference type="InterPro" id="IPR037796">
    <property type="entry name" value="TAF6"/>
</dbReference>
<dbReference type="GO" id="GO:0046695">
    <property type="term" value="C:SLIK (SAGA-like) complex"/>
    <property type="evidence" value="ECO:0007669"/>
    <property type="project" value="InterPro"/>
</dbReference>
<dbReference type="GO" id="GO:0006325">
    <property type="term" value="P:chromatin organization"/>
    <property type="evidence" value="ECO:0007669"/>
    <property type="project" value="UniProtKB-ARBA"/>
</dbReference>
<protein>
    <recommendedName>
        <fullName evidence="6">TBP-associated factor 6</fullName>
    </recommendedName>
    <alternativeName>
        <fullName evidence="7">Transcription initiation factor TFIID subunit 6</fullName>
    </alternativeName>
</protein>
<dbReference type="InterPro" id="IPR004823">
    <property type="entry name" value="TAF_TATA-bd_Histone-like_dom"/>
</dbReference>
<evidence type="ECO:0000256" key="1">
    <source>
        <dbReference type="ARBA" id="ARBA00004123"/>
    </source>
</evidence>
<dbReference type="AlphaFoldDB" id="A0A067MHU9"/>
<dbReference type="GO" id="GO:0046982">
    <property type="term" value="F:protein heterodimerization activity"/>
    <property type="evidence" value="ECO:0007669"/>
    <property type="project" value="InterPro"/>
</dbReference>
<dbReference type="GO" id="GO:0000124">
    <property type="term" value="C:SAGA complex"/>
    <property type="evidence" value="ECO:0007669"/>
    <property type="project" value="InterPro"/>
</dbReference>
<dbReference type="GO" id="GO:0005669">
    <property type="term" value="C:transcription factor TFIID complex"/>
    <property type="evidence" value="ECO:0007669"/>
    <property type="project" value="InterPro"/>
</dbReference>
<evidence type="ECO:0000256" key="7">
    <source>
        <dbReference type="ARBA" id="ARBA00093655"/>
    </source>
</evidence>
<evidence type="ECO:0000313" key="10">
    <source>
        <dbReference type="EMBL" id="KDQ15124.1"/>
    </source>
</evidence>
<dbReference type="PANTHER" id="PTHR10221:SF9">
    <property type="entry name" value="TRANSCRIPTION INITIATION FACTOR TFIID SUBUNIT 6"/>
    <property type="match status" value="1"/>
</dbReference>
<reference evidence="11" key="1">
    <citation type="journal article" date="2014" name="Proc. Natl. Acad. Sci. U.S.A.">
        <title>Extensive sampling of basidiomycete genomes demonstrates inadequacy of the white-rot/brown-rot paradigm for wood decay fungi.</title>
        <authorList>
            <person name="Riley R."/>
            <person name="Salamov A.A."/>
            <person name="Brown D.W."/>
            <person name="Nagy L.G."/>
            <person name="Floudas D."/>
            <person name="Held B.W."/>
            <person name="Levasseur A."/>
            <person name="Lombard V."/>
            <person name="Morin E."/>
            <person name="Otillar R."/>
            <person name="Lindquist E.A."/>
            <person name="Sun H."/>
            <person name="LaButti K.M."/>
            <person name="Schmutz J."/>
            <person name="Jabbour D."/>
            <person name="Luo H."/>
            <person name="Baker S.E."/>
            <person name="Pisabarro A.G."/>
            <person name="Walton J.D."/>
            <person name="Blanchette R.A."/>
            <person name="Henrissat B."/>
            <person name="Martin F."/>
            <person name="Cullen D."/>
            <person name="Hibbett D.S."/>
            <person name="Grigoriev I.V."/>
        </authorList>
    </citation>
    <scope>NUCLEOTIDE SEQUENCE [LARGE SCALE GENOMIC DNA]</scope>
    <source>
        <strain evidence="11">FD-172 SS1</strain>
    </source>
</reference>
<dbReference type="InterPro" id="IPR046344">
    <property type="entry name" value="TAF6_C_sf"/>
</dbReference>
<dbReference type="InterPro" id="IPR009072">
    <property type="entry name" value="Histone-fold"/>
</dbReference>
<dbReference type="Pfam" id="PF07571">
    <property type="entry name" value="TAF6_C"/>
    <property type="match status" value="1"/>
</dbReference>
<dbReference type="GO" id="GO:0016251">
    <property type="term" value="F:RNA polymerase II general transcription initiation factor activity"/>
    <property type="evidence" value="ECO:0007669"/>
    <property type="project" value="InterPro"/>
</dbReference>
<dbReference type="PANTHER" id="PTHR10221">
    <property type="entry name" value="TRANSCRIPTION INITIATION FACTOR TFIID SUBUNIT 6"/>
    <property type="match status" value="1"/>
</dbReference>
<dbReference type="Gene3D" id="1.10.20.10">
    <property type="entry name" value="Histone, subunit A"/>
    <property type="match status" value="1"/>
</dbReference>
<comment type="subcellular location">
    <subcellularLocation>
        <location evidence="1">Nucleus</location>
    </subcellularLocation>
</comment>
<feature type="region of interest" description="Disordered" evidence="8">
    <location>
        <begin position="156"/>
        <end position="202"/>
    </location>
</feature>
<evidence type="ECO:0000259" key="9">
    <source>
        <dbReference type="SMART" id="SM00803"/>
    </source>
</evidence>
<dbReference type="GO" id="GO:0003713">
    <property type="term" value="F:transcription coactivator activity"/>
    <property type="evidence" value="ECO:0007669"/>
    <property type="project" value="TreeGrafter"/>
</dbReference>
<feature type="domain" description="TATA box binding protein associated factor (TAF) histone-like fold" evidence="9">
    <location>
        <begin position="20"/>
        <end position="84"/>
    </location>
</feature>
<evidence type="ECO:0000256" key="4">
    <source>
        <dbReference type="ARBA" id="ARBA00023163"/>
    </source>
</evidence>
<dbReference type="Pfam" id="PF02969">
    <property type="entry name" value="TAF"/>
    <property type="match status" value="1"/>
</dbReference>
<dbReference type="FunFam" id="1.10.20.10:FF:000033">
    <property type="entry name" value="Transcription initiation factor TFIID complex subunit"/>
    <property type="match status" value="1"/>
</dbReference>
<evidence type="ECO:0000256" key="8">
    <source>
        <dbReference type="SAM" id="MobiDB-lite"/>
    </source>
</evidence>
<dbReference type="STRING" id="930990.A0A067MHU9"/>
<evidence type="ECO:0000256" key="5">
    <source>
        <dbReference type="ARBA" id="ARBA00023242"/>
    </source>
</evidence>